<dbReference type="AlphaFoldDB" id="A0A6N7EFU4"/>
<dbReference type="RefSeq" id="WP_152193742.1">
    <property type="nucleotide sequence ID" value="NZ_VUKD01000001.1"/>
</dbReference>
<sequence>MSWLRRVVRAIESQLRRRRPEPLPPGQPPTVAAVVERLRAVQAEGEPGDGVAAFNGMYLRVTELVGSRIAEGAFVNREFMTRLDIVFATLYLDQLTAAPDSVARAWAPVFERRSHRCEPIQFALAGMNAHINHDLPVALVRTCRQLGLTLDRPGVQQDYDAVSAILAEVHEEVRQSFLRGVALDVDRSLAPVVSLVGNWSIARARDAAWVNAGVLWQIDGIPHLRKEFLDTLGGSVGMVGRYLLTPVAELV</sequence>
<dbReference type="EMBL" id="WHPC01000006">
    <property type="protein sequence ID" value="MPV36053.1"/>
    <property type="molecule type" value="Genomic_DNA"/>
</dbReference>
<evidence type="ECO:0000313" key="1">
    <source>
        <dbReference type="EMBL" id="MPV36053.1"/>
    </source>
</evidence>
<evidence type="ECO:0000313" key="2">
    <source>
        <dbReference type="Proteomes" id="UP000437709"/>
    </source>
</evidence>
<protein>
    <submittedName>
        <fullName evidence="1">Uncharacterized protein</fullName>
    </submittedName>
</protein>
<gene>
    <name evidence="1" type="ORF">GB881_03165</name>
</gene>
<accession>A0A6N7EFU4</accession>
<dbReference type="Proteomes" id="UP000437709">
    <property type="component" value="Unassembled WGS sequence"/>
</dbReference>
<keyword evidence="2" id="KW-1185">Reference proteome</keyword>
<comment type="caution">
    <text evidence="1">The sequence shown here is derived from an EMBL/GenBank/DDBJ whole genome shotgun (WGS) entry which is preliminary data.</text>
</comment>
<dbReference type="Pfam" id="PF19458">
    <property type="entry name" value="DUF5995"/>
    <property type="match status" value="1"/>
</dbReference>
<name>A0A6N7EFU4_9MICO</name>
<proteinExistence type="predicted"/>
<organism evidence="1 2">
    <name type="scientific">Georgenia subflava</name>
    <dbReference type="NCBI Taxonomy" id="1622177"/>
    <lineage>
        <taxon>Bacteria</taxon>
        <taxon>Bacillati</taxon>
        <taxon>Actinomycetota</taxon>
        <taxon>Actinomycetes</taxon>
        <taxon>Micrococcales</taxon>
        <taxon>Bogoriellaceae</taxon>
        <taxon>Georgenia</taxon>
    </lineage>
</organism>
<dbReference type="InterPro" id="IPR046037">
    <property type="entry name" value="DUF5995"/>
</dbReference>
<dbReference type="OrthoDB" id="583431at2"/>
<reference evidence="1 2" key="1">
    <citation type="submission" date="2019-10" db="EMBL/GenBank/DDBJ databases">
        <title>Georgenia wutianyii sp. nov. and Georgenia yuyongxinii sp. nov. isolated from plateau pika (Ochotona curzoniae) in the Qinghai-Tibet plateau of China.</title>
        <authorList>
            <person name="Tian Z."/>
        </authorList>
    </citation>
    <scope>NUCLEOTIDE SEQUENCE [LARGE SCALE GENOMIC DNA]</scope>
    <source>
        <strain evidence="1 2">JCM 19765</strain>
    </source>
</reference>